<evidence type="ECO:0000256" key="1">
    <source>
        <dbReference type="SAM" id="MobiDB-lite"/>
    </source>
</evidence>
<proteinExistence type="predicted"/>
<dbReference type="AlphaFoldDB" id="A0A0U3P789"/>
<dbReference type="EMBL" id="CP013747">
    <property type="protein sequence ID" value="ALV41136.1"/>
    <property type="molecule type" value="Genomic_DNA"/>
</dbReference>
<evidence type="ECO:0000313" key="2">
    <source>
        <dbReference type="EMBL" id="ALV41136.1"/>
    </source>
</evidence>
<dbReference type="STRING" id="121292.AU252_08220"/>
<organism evidence="2">
    <name type="scientific">Pseudarthrobacter sulfonivorans</name>
    <dbReference type="NCBI Taxonomy" id="121292"/>
    <lineage>
        <taxon>Bacteria</taxon>
        <taxon>Bacillati</taxon>
        <taxon>Actinomycetota</taxon>
        <taxon>Actinomycetes</taxon>
        <taxon>Micrococcales</taxon>
        <taxon>Micrococcaceae</taxon>
        <taxon>Pseudarthrobacter</taxon>
    </lineage>
</organism>
<evidence type="ECO:0000313" key="3">
    <source>
        <dbReference type="Proteomes" id="UP000065151"/>
    </source>
</evidence>
<feature type="region of interest" description="Disordered" evidence="1">
    <location>
        <begin position="1"/>
        <end position="21"/>
    </location>
</feature>
<reference evidence="2 3" key="1">
    <citation type="submission" date="2015-12" db="EMBL/GenBank/DDBJ databases">
        <authorList>
            <person name="Shamseldin A."/>
            <person name="Moawad H."/>
            <person name="Abd El-Rahim W.M."/>
            <person name="Sadowsky M.J."/>
        </authorList>
    </citation>
    <scope>NUCLEOTIDE SEQUENCE [LARGE SCALE GENOMIC DNA]</scope>
    <source>
        <strain evidence="2 3">Ar51</strain>
    </source>
</reference>
<accession>A0A0U3P789</accession>
<name>A0A0U3P789_9MICC</name>
<gene>
    <name evidence="2" type="ORF">AU252_08220</name>
</gene>
<sequence>MEIRLHPAGARPGKTRRPARDGWRAGLPVKRFFTRFRSLADLPPEDLDVLSERMRLALDVSQEANIAALHAAVRAELRNRETEPDD</sequence>
<dbReference type="Proteomes" id="UP000065151">
    <property type="component" value="Chromosome"/>
</dbReference>
<protein>
    <submittedName>
        <fullName evidence="2">Uncharacterized protein</fullName>
    </submittedName>
</protein>
<dbReference type="KEGG" id="psul:AU252_08220"/>